<keyword evidence="2" id="KW-1185">Reference proteome</keyword>
<proteinExistence type="predicted"/>
<name>A0A845A3L7_9SPHN</name>
<comment type="caution">
    <text evidence="1">The sequence shown here is derived from an EMBL/GenBank/DDBJ whole genome shotgun (WGS) entry which is preliminary data.</text>
</comment>
<organism evidence="1 2">
    <name type="scientific">Aurantiacibacter arachoides</name>
    <dbReference type="NCBI Taxonomy" id="1850444"/>
    <lineage>
        <taxon>Bacteria</taxon>
        <taxon>Pseudomonadati</taxon>
        <taxon>Pseudomonadota</taxon>
        <taxon>Alphaproteobacteria</taxon>
        <taxon>Sphingomonadales</taxon>
        <taxon>Erythrobacteraceae</taxon>
        <taxon>Aurantiacibacter</taxon>
    </lineage>
</organism>
<evidence type="ECO:0000313" key="1">
    <source>
        <dbReference type="EMBL" id="MXO94230.1"/>
    </source>
</evidence>
<dbReference type="EMBL" id="WTYH01000001">
    <property type="protein sequence ID" value="MXO94230.1"/>
    <property type="molecule type" value="Genomic_DNA"/>
</dbReference>
<gene>
    <name evidence="1" type="ORF">GRI62_11550</name>
</gene>
<dbReference type="Proteomes" id="UP000460626">
    <property type="component" value="Unassembled WGS sequence"/>
</dbReference>
<reference evidence="1 2" key="1">
    <citation type="submission" date="2019-12" db="EMBL/GenBank/DDBJ databases">
        <title>Genomic-based taxomic classification of the family Erythrobacteraceae.</title>
        <authorList>
            <person name="Xu L."/>
        </authorList>
    </citation>
    <scope>NUCLEOTIDE SEQUENCE [LARGE SCALE GENOMIC DNA]</scope>
    <source>
        <strain evidence="1 2">RC4-10-4</strain>
    </source>
</reference>
<evidence type="ECO:0000313" key="2">
    <source>
        <dbReference type="Proteomes" id="UP000460626"/>
    </source>
</evidence>
<dbReference type="AlphaFoldDB" id="A0A845A3L7"/>
<accession>A0A845A3L7</accession>
<protein>
    <submittedName>
        <fullName evidence="1">Uncharacterized protein</fullName>
    </submittedName>
</protein>
<dbReference type="RefSeq" id="WP_131453474.1">
    <property type="nucleotide sequence ID" value="NZ_BMJK01000002.1"/>
</dbReference>
<sequence length="170" mass="19914">MIEFNRFQSNKVGGHPNWCEELPINRYSESGLYVNRNNERLIVCDHPFERFVVILDHKEFGRFLTMNLGDFPIDEGFYFRGAMNCNLPDFDGIKSRKTEPGVLKVRSSRLELFVENPFGVASFQVISYGYGSKGVRYFDRWTLVDDWSEVTFNYDANSEDAEDRHDVLMR</sequence>